<name>A0A290Q8N7_9BACT</name>
<dbReference type="InterPro" id="IPR018550">
    <property type="entry name" value="Lipid-A_deacylase-rel"/>
</dbReference>
<keyword evidence="2" id="KW-1185">Reference proteome</keyword>
<dbReference type="Gene3D" id="2.40.160.20">
    <property type="match status" value="1"/>
</dbReference>
<proteinExistence type="predicted"/>
<evidence type="ECO:0000313" key="1">
    <source>
        <dbReference type="EMBL" id="ATC64874.1"/>
    </source>
</evidence>
<dbReference type="EMBL" id="CP023344">
    <property type="protein sequence ID" value="ATC64874.1"/>
    <property type="molecule type" value="Genomic_DNA"/>
</dbReference>
<evidence type="ECO:0000313" key="2">
    <source>
        <dbReference type="Proteomes" id="UP000217265"/>
    </source>
</evidence>
<reference evidence="1 2" key="1">
    <citation type="submission" date="2017-09" db="EMBL/GenBank/DDBJ databases">
        <title>Complete genome sequence of Verrucomicrobial strain HZ-65, isolated from freshwater.</title>
        <authorList>
            <person name="Choi A."/>
        </authorList>
    </citation>
    <scope>NUCLEOTIDE SEQUENCE [LARGE SCALE GENOMIC DNA]</scope>
    <source>
        <strain evidence="1 2">HZ-65</strain>
    </source>
</reference>
<evidence type="ECO:0008006" key="3">
    <source>
        <dbReference type="Google" id="ProtNLM"/>
    </source>
</evidence>
<protein>
    <recommendedName>
        <fullName evidence="3">Acyloxyacyl hydrolase</fullName>
    </recommendedName>
</protein>
<organism evidence="1 2">
    <name type="scientific">Nibricoccus aquaticus</name>
    <dbReference type="NCBI Taxonomy" id="2576891"/>
    <lineage>
        <taxon>Bacteria</taxon>
        <taxon>Pseudomonadati</taxon>
        <taxon>Verrucomicrobiota</taxon>
        <taxon>Opitutia</taxon>
        <taxon>Opitutales</taxon>
        <taxon>Opitutaceae</taxon>
        <taxon>Nibricoccus</taxon>
    </lineage>
</organism>
<gene>
    <name evidence="1" type="ORF">CMV30_13350</name>
</gene>
<dbReference type="AlphaFoldDB" id="A0A290Q8N7"/>
<dbReference type="Pfam" id="PF09411">
    <property type="entry name" value="PagL"/>
    <property type="match status" value="1"/>
</dbReference>
<accession>A0A290Q8N7</accession>
<dbReference type="OrthoDB" id="191770at2"/>
<dbReference type="KEGG" id="vbh:CMV30_13350"/>
<dbReference type="Proteomes" id="UP000217265">
    <property type="component" value="Chromosome"/>
</dbReference>
<sequence length="246" mass="26436">MPEGSAGVGVIGINVCGAGRFRAEFIAAGFGGRRVLVSAAMLKRVLVTGVMMAGALFARAEGRALKADTEAAVFEPVTRWEFAYESGALWRVGGGGSQLDYVILPQMLTWKTPEVTRWTVGGRDLVLRSRFSVLLEPFAKGPESHFVGGAAGGLLEWWDARRTQALFFSAGGGVGLMDSKGYDVAGAQGQDFNFNWFTYAGSRWQWSEGMSVVVGVYFQHISNRGQDKVNPGINSVGPIVNVGWGF</sequence>